<dbReference type="AlphaFoldDB" id="A0A7R8UH79"/>
<dbReference type="OMA" id="QHSVFAY"/>
<feature type="transmembrane region" description="Helical" evidence="6">
    <location>
        <begin position="90"/>
        <end position="112"/>
    </location>
</feature>
<feature type="transmembrane region" description="Helical" evidence="6">
    <location>
        <begin position="55"/>
        <end position="75"/>
    </location>
</feature>
<evidence type="ECO:0000256" key="2">
    <source>
        <dbReference type="ARBA" id="ARBA00006824"/>
    </source>
</evidence>
<dbReference type="InterPro" id="IPR007248">
    <property type="entry name" value="Mpv17_PMP22"/>
</dbReference>
<evidence type="ECO:0000313" key="7">
    <source>
        <dbReference type="EMBL" id="CAD7080833.1"/>
    </source>
</evidence>
<evidence type="ECO:0000256" key="1">
    <source>
        <dbReference type="ARBA" id="ARBA00004141"/>
    </source>
</evidence>
<name>A0A7R8UH79_HERIL</name>
<organism evidence="7 8">
    <name type="scientific">Hermetia illucens</name>
    <name type="common">Black soldier fly</name>
    <dbReference type="NCBI Taxonomy" id="343691"/>
    <lineage>
        <taxon>Eukaryota</taxon>
        <taxon>Metazoa</taxon>
        <taxon>Ecdysozoa</taxon>
        <taxon>Arthropoda</taxon>
        <taxon>Hexapoda</taxon>
        <taxon>Insecta</taxon>
        <taxon>Pterygota</taxon>
        <taxon>Neoptera</taxon>
        <taxon>Endopterygota</taxon>
        <taxon>Diptera</taxon>
        <taxon>Brachycera</taxon>
        <taxon>Stratiomyomorpha</taxon>
        <taxon>Stratiomyidae</taxon>
        <taxon>Hermetiinae</taxon>
        <taxon>Hermetia</taxon>
    </lineage>
</organism>
<evidence type="ECO:0000313" key="8">
    <source>
        <dbReference type="Proteomes" id="UP000594454"/>
    </source>
</evidence>
<dbReference type="EMBL" id="LR899010">
    <property type="protein sequence ID" value="CAD7080833.1"/>
    <property type="molecule type" value="Genomic_DNA"/>
</dbReference>
<proteinExistence type="inferred from homology"/>
<evidence type="ECO:0000256" key="4">
    <source>
        <dbReference type="ARBA" id="ARBA00022989"/>
    </source>
</evidence>
<protein>
    <recommendedName>
        <fullName evidence="9">Peroxisomal membrane protein 2</fullName>
    </recommendedName>
</protein>
<evidence type="ECO:0008006" key="9">
    <source>
        <dbReference type="Google" id="ProtNLM"/>
    </source>
</evidence>
<dbReference type="PANTHER" id="PTHR11266:SF80">
    <property type="entry name" value="PEROXISOMAL MEMBRANE PROTEIN 2"/>
    <property type="match status" value="1"/>
</dbReference>
<gene>
    <name evidence="7" type="ORF">HERILL_LOCUS3969</name>
</gene>
<dbReference type="PANTHER" id="PTHR11266">
    <property type="entry name" value="PEROXISOMAL MEMBRANE PROTEIN 2, PXMP2 MPV17"/>
    <property type="match status" value="1"/>
</dbReference>
<evidence type="ECO:0000256" key="3">
    <source>
        <dbReference type="ARBA" id="ARBA00022692"/>
    </source>
</evidence>
<dbReference type="InParanoid" id="A0A7R8UH79"/>
<reference evidence="7 8" key="1">
    <citation type="submission" date="2020-11" db="EMBL/GenBank/DDBJ databases">
        <authorList>
            <person name="Wallbank WR R."/>
            <person name="Pardo Diaz C."/>
            <person name="Kozak K."/>
            <person name="Martin S."/>
            <person name="Jiggins C."/>
            <person name="Moest M."/>
            <person name="Warren A I."/>
            <person name="Generalovic N T."/>
            <person name="Byers J.R.P. K."/>
            <person name="Montejo-Kovacevich G."/>
            <person name="Yen C E."/>
        </authorList>
    </citation>
    <scope>NUCLEOTIDE SEQUENCE [LARGE SCALE GENOMIC DNA]</scope>
</reference>
<dbReference type="Pfam" id="PF04117">
    <property type="entry name" value="Mpv17_PMP22"/>
    <property type="match status" value="1"/>
</dbReference>
<feature type="transmembrane region" description="Helical" evidence="6">
    <location>
        <begin position="157"/>
        <end position="175"/>
    </location>
</feature>
<dbReference type="GO" id="GO:0005778">
    <property type="term" value="C:peroxisomal membrane"/>
    <property type="evidence" value="ECO:0007669"/>
    <property type="project" value="TreeGrafter"/>
</dbReference>
<keyword evidence="8" id="KW-1185">Reference proteome</keyword>
<dbReference type="OrthoDB" id="860at2759"/>
<comment type="subcellular location">
    <subcellularLocation>
        <location evidence="1">Membrane</location>
        <topology evidence="1">Multi-pass membrane protein</topology>
    </subcellularLocation>
</comment>
<keyword evidence="3 6" id="KW-0812">Transmembrane</keyword>
<evidence type="ECO:0000256" key="5">
    <source>
        <dbReference type="ARBA" id="ARBA00023136"/>
    </source>
</evidence>
<dbReference type="FunCoup" id="A0A7R8UH79">
    <property type="interactions" value="534"/>
</dbReference>
<evidence type="ECO:0000256" key="6">
    <source>
        <dbReference type="RuleBase" id="RU363053"/>
    </source>
</evidence>
<keyword evidence="4 6" id="KW-1133">Transmembrane helix</keyword>
<comment type="similarity">
    <text evidence="2 6">Belongs to the peroxisomal membrane protein PXMP2/4 family.</text>
</comment>
<accession>A0A7R8UH79</accession>
<sequence>MSLSKPVYNLLGVYFEQLFNHPIRTKSITSCVIATTANYTSQKIGGAKKVNKETLYAYGLYGLIFGGTIPHYFYMIVEKALRQDMKFRKLVFFLIERFLYAPLTQVVSLYVLSRFEGNNHKFAMNNLMKLYVPLLTLNWRYLSLPVFLNIYFVPPMLRVLISNIVGFAWVVFVATKRRKAAEAAKAAKGAEASTSKSS</sequence>
<keyword evidence="5 6" id="KW-0472">Membrane</keyword>
<dbReference type="Proteomes" id="UP000594454">
    <property type="component" value="Chromosome 2"/>
</dbReference>